<dbReference type="RefSeq" id="WP_163170729.1">
    <property type="nucleotide sequence ID" value="NZ_CP044463.1"/>
</dbReference>
<keyword evidence="1" id="KW-0328">Glycosyltransferase</keyword>
<dbReference type="InterPro" id="IPR011051">
    <property type="entry name" value="RmlC_Cupin_sf"/>
</dbReference>
<dbReference type="GO" id="GO:0005829">
    <property type="term" value="C:cytosol"/>
    <property type="evidence" value="ECO:0007669"/>
    <property type="project" value="TreeGrafter"/>
</dbReference>
<gene>
    <name evidence="3" type="ORF">FSC10_00985</name>
</gene>
<dbReference type="PANTHER" id="PTHR36540:SF1">
    <property type="entry name" value="PYRIMIDINE_PURINE NUCLEOSIDE PHOSPHORYLASE"/>
    <property type="match status" value="1"/>
</dbReference>
<protein>
    <submittedName>
        <fullName evidence="3">Pyrimidine/purine nucleoside phosphorylase</fullName>
    </submittedName>
</protein>
<dbReference type="Pfam" id="PF06865">
    <property type="entry name" value="Ppnp"/>
    <property type="match status" value="1"/>
</dbReference>
<dbReference type="Proteomes" id="UP000503505">
    <property type="component" value="Chromosome"/>
</dbReference>
<name>A0AAE6WTS7_9GAMM</name>
<evidence type="ECO:0000313" key="3">
    <source>
        <dbReference type="EMBL" id="QIC66034.1"/>
    </source>
</evidence>
<proteinExistence type="predicted"/>
<organism evidence="3 4">
    <name type="scientific">Acinetobacter schindleri</name>
    <dbReference type="NCBI Taxonomy" id="108981"/>
    <lineage>
        <taxon>Bacteria</taxon>
        <taxon>Pseudomonadati</taxon>
        <taxon>Pseudomonadota</taxon>
        <taxon>Gammaproteobacteria</taxon>
        <taxon>Moraxellales</taxon>
        <taxon>Moraxellaceae</taxon>
        <taxon>Acinetobacter</taxon>
    </lineage>
</organism>
<dbReference type="GO" id="GO:0016154">
    <property type="term" value="F:pyrimidine-nucleoside phosphorylase activity"/>
    <property type="evidence" value="ECO:0007669"/>
    <property type="project" value="TreeGrafter"/>
</dbReference>
<evidence type="ECO:0000256" key="2">
    <source>
        <dbReference type="ARBA" id="ARBA00022679"/>
    </source>
</evidence>
<dbReference type="Gene3D" id="2.60.120.10">
    <property type="entry name" value="Jelly Rolls"/>
    <property type="match status" value="1"/>
</dbReference>
<dbReference type="EMBL" id="CP044463">
    <property type="protein sequence ID" value="QIC66034.1"/>
    <property type="molecule type" value="Genomic_DNA"/>
</dbReference>
<reference evidence="3 4" key="1">
    <citation type="submission" date="2019-09" db="EMBL/GenBank/DDBJ databases">
        <title>Non-baumannii Acinetobacter spp. carrying blaNDM-1 isolated in China.</title>
        <authorList>
            <person name="Cui C."/>
            <person name="Chen C."/>
            <person name="Sun J."/>
            <person name="Liu Y."/>
        </authorList>
    </citation>
    <scope>NUCLEOTIDE SEQUENCE [LARGE SCALE GENOMIC DNA]</scope>
    <source>
        <strain evidence="3 4">HZE23-1</strain>
    </source>
</reference>
<dbReference type="AlphaFoldDB" id="A0AAE6WTS7"/>
<sequence>MSGQFDCVSIIKKPTIHEYGCCISHCIQLPDGTQKTLGVFLPTEQPIVFETAIAERLEIISGECLVQIGEDAHYQRYVPGQSFYVPKHSRFKLLCREVVDYVCHFE</sequence>
<dbReference type="PANTHER" id="PTHR36540">
    <property type="entry name" value="PYRIMIDINE/PURINE NUCLEOSIDE PHOSPHORYLASE"/>
    <property type="match status" value="1"/>
</dbReference>
<evidence type="ECO:0000313" key="4">
    <source>
        <dbReference type="Proteomes" id="UP000503505"/>
    </source>
</evidence>
<keyword evidence="2" id="KW-0808">Transferase</keyword>
<dbReference type="SUPFAM" id="SSF51182">
    <property type="entry name" value="RmlC-like cupins"/>
    <property type="match status" value="1"/>
</dbReference>
<accession>A0AAE6WTS7</accession>
<evidence type="ECO:0000256" key="1">
    <source>
        <dbReference type="ARBA" id="ARBA00022676"/>
    </source>
</evidence>
<dbReference type="InterPro" id="IPR009664">
    <property type="entry name" value="Ppnp"/>
</dbReference>
<dbReference type="GO" id="GO:0004731">
    <property type="term" value="F:purine-nucleoside phosphorylase activity"/>
    <property type="evidence" value="ECO:0007669"/>
    <property type="project" value="TreeGrafter"/>
</dbReference>
<dbReference type="InterPro" id="IPR014710">
    <property type="entry name" value="RmlC-like_jellyroll"/>
</dbReference>